<dbReference type="PROSITE" id="PS00010">
    <property type="entry name" value="ASX_HYDROXYL"/>
    <property type="match status" value="1"/>
</dbReference>
<evidence type="ECO:0000256" key="6">
    <source>
        <dbReference type="PROSITE-ProRule" id="PRU00196"/>
    </source>
</evidence>
<reference evidence="15" key="1">
    <citation type="submission" date="2015-02" db="EMBL/GenBank/DDBJ databases">
        <title>Genome sequencing for Strongylocentrotus purpuratus.</title>
        <authorList>
            <person name="Murali S."/>
            <person name="Liu Y."/>
            <person name="Vee V."/>
            <person name="English A."/>
            <person name="Wang M."/>
            <person name="Skinner E."/>
            <person name="Han Y."/>
            <person name="Muzny D.M."/>
            <person name="Worley K.C."/>
            <person name="Gibbs R.A."/>
        </authorList>
    </citation>
    <scope>NUCLEOTIDE SEQUENCE</scope>
</reference>
<dbReference type="GO" id="GO:0016020">
    <property type="term" value="C:membrane"/>
    <property type="evidence" value="ECO:0007669"/>
    <property type="project" value="InterPro"/>
</dbReference>
<dbReference type="PROSITE" id="PS50923">
    <property type="entry name" value="SUSHI"/>
    <property type="match status" value="1"/>
</dbReference>
<dbReference type="OrthoDB" id="10066015at2759"/>
<feature type="disulfide bond" evidence="5">
    <location>
        <begin position="132"/>
        <end position="142"/>
    </location>
</feature>
<proteinExistence type="predicted"/>
<evidence type="ECO:0000259" key="13">
    <source>
        <dbReference type="PROSITE" id="PS50923"/>
    </source>
</evidence>
<dbReference type="PROSITE" id="PS50026">
    <property type="entry name" value="EGF_3"/>
    <property type="match status" value="1"/>
</dbReference>
<dbReference type="InterPro" id="IPR001190">
    <property type="entry name" value="SRCR"/>
</dbReference>
<dbReference type="Gene3D" id="3.10.250.10">
    <property type="entry name" value="SRCR-like domain"/>
    <property type="match status" value="1"/>
</dbReference>
<dbReference type="InterPro" id="IPR000742">
    <property type="entry name" value="EGF"/>
</dbReference>
<dbReference type="InterPro" id="IPR035976">
    <property type="entry name" value="Sushi/SCR/CCP_sf"/>
</dbReference>
<dbReference type="SUPFAM" id="SSF57196">
    <property type="entry name" value="EGF/Laminin"/>
    <property type="match status" value="1"/>
</dbReference>
<keyword evidence="3 6" id="KW-1015">Disulfide bond</keyword>
<dbReference type="GeneID" id="100892756"/>
<evidence type="ECO:0000256" key="4">
    <source>
        <dbReference type="ARBA" id="ARBA00023180"/>
    </source>
</evidence>
<dbReference type="PROSITE" id="PS01186">
    <property type="entry name" value="EGF_2"/>
    <property type="match status" value="1"/>
</dbReference>
<feature type="disulfide bond" evidence="6">
    <location>
        <begin position="96"/>
        <end position="106"/>
    </location>
</feature>
<dbReference type="Pfam" id="PF00530">
    <property type="entry name" value="SRCR"/>
    <property type="match status" value="1"/>
</dbReference>
<dbReference type="PROSITE" id="PS50287">
    <property type="entry name" value="SRCR_2"/>
    <property type="match status" value="1"/>
</dbReference>
<keyword evidence="15" id="KW-1185">Reference proteome</keyword>
<evidence type="ECO:0000256" key="10">
    <source>
        <dbReference type="SAM" id="SignalP"/>
    </source>
</evidence>
<dbReference type="InterPro" id="IPR000152">
    <property type="entry name" value="EGF-type_Asp/Asn_hydroxyl_site"/>
</dbReference>
<keyword evidence="4" id="KW-0325">Glycoprotein</keyword>
<name>A0A7M7T080_STRPU</name>
<evidence type="ECO:0000256" key="7">
    <source>
        <dbReference type="PROSITE-ProRule" id="PRU00302"/>
    </source>
</evidence>
<feature type="domain" description="EGF-like" evidence="11">
    <location>
        <begin position="128"/>
        <end position="163"/>
    </location>
</feature>
<feature type="region of interest" description="Disordered" evidence="8">
    <location>
        <begin position="490"/>
        <end position="518"/>
    </location>
</feature>
<feature type="disulfide bond" evidence="6">
    <location>
        <begin position="52"/>
        <end position="116"/>
    </location>
</feature>
<dbReference type="PANTHER" id="PTHR48071:SF18">
    <property type="entry name" value="DELETED IN MALIGNANT BRAIN TUMORS 1 PROTEIN-RELATED"/>
    <property type="match status" value="1"/>
</dbReference>
<reference evidence="14" key="2">
    <citation type="submission" date="2021-01" db="UniProtKB">
        <authorList>
            <consortium name="EnsemblMetazoa"/>
        </authorList>
    </citation>
    <scope>IDENTIFICATION</scope>
</reference>
<feature type="compositionally biased region" description="Basic and acidic residues" evidence="8">
    <location>
        <begin position="490"/>
        <end position="507"/>
    </location>
</feature>
<feature type="transmembrane region" description="Helical" evidence="9">
    <location>
        <begin position="238"/>
        <end position="261"/>
    </location>
</feature>
<dbReference type="EnsemblMetazoa" id="XM_030988464">
    <property type="protein sequence ID" value="XP_030844324"/>
    <property type="gene ID" value="LOC100892756"/>
</dbReference>
<dbReference type="SMART" id="SM00181">
    <property type="entry name" value="EGF"/>
    <property type="match status" value="1"/>
</dbReference>
<feature type="compositionally biased region" description="Basic and acidic residues" evidence="8">
    <location>
        <begin position="382"/>
        <end position="391"/>
    </location>
</feature>
<feature type="compositionally biased region" description="Basic and acidic residues" evidence="8">
    <location>
        <begin position="347"/>
        <end position="367"/>
    </location>
</feature>
<dbReference type="Pfam" id="PF00008">
    <property type="entry name" value="EGF"/>
    <property type="match status" value="1"/>
</dbReference>
<dbReference type="PROSITE" id="PS00022">
    <property type="entry name" value="EGF_1"/>
    <property type="match status" value="1"/>
</dbReference>
<dbReference type="OMA" id="WVICKEL"/>
<comment type="caution">
    <text evidence="5">Lacks conserved residue(s) required for the propagation of feature annotation.</text>
</comment>
<dbReference type="SMART" id="SM00202">
    <property type="entry name" value="SR"/>
    <property type="match status" value="1"/>
</dbReference>
<evidence type="ECO:0000313" key="14">
    <source>
        <dbReference type="EnsemblMetazoa" id="XP_030844324"/>
    </source>
</evidence>
<dbReference type="InParanoid" id="A0A7M7T080"/>
<evidence type="ECO:0000259" key="12">
    <source>
        <dbReference type="PROSITE" id="PS50287"/>
    </source>
</evidence>
<dbReference type="CDD" id="cd00033">
    <property type="entry name" value="CCP"/>
    <property type="match status" value="1"/>
</dbReference>
<evidence type="ECO:0000256" key="2">
    <source>
        <dbReference type="ARBA" id="ARBA00022737"/>
    </source>
</evidence>
<feature type="compositionally biased region" description="Polar residues" evidence="8">
    <location>
        <begin position="368"/>
        <end position="377"/>
    </location>
</feature>
<dbReference type="PROSITE" id="PS00420">
    <property type="entry name" value="SRCR_1"/>
    <property type="match status" value="1"/>
</dbReference>
<dbReference type="KEGG" id="spu:100892756"/>
<feature type="domain" description="SRCR" evidence="12">
    <location>
        <begin position="27"/>
        <end position="127"/>
    </location>
</feature>
<dbReference type="FunFam" id="3.10.250.10:FF:000006">
    <property type="entry name" value="neurotrypsin isoform X2"/>
    <property type="match status" value="1"/>
</dbReference>
<organism evidence="14 15">
    <name type="scientific">Strongylocentrotus purpuratus</name>
    <name type="common">Purple sea urchin</name>
    <dbReference type="NCBI Taxonomy" id="7668"/>
    <lineage>
        <taxon>Eukaryota</taxon>
        <taxon>Metazoa</taxon>
        <taxon>Echinodermata</taxon>
        <taxon>Eleutherozoa</taxon>
        <taxon>Echinozoa</taxon>
        <taxon>Echinoidea</taxon>
        <taxon>Euechinoidea</taxon>
        <taxon>Echinacea</taxon>
        <taxon>Camarodonta</taxon>
        <taxon>Echinidea</taxon>
        <taxon>Strongylocentrotidae</taxon>
        <taxon>Strongylocentrotus</taxon>
    </lineage>
</organism>
<dbReference type="InterPro" id="IPR000436">
    <property type="entry name" value="Sushi_SCR_CCP_dom"/>
</dbReference>
<keyword evidence="5" id="KW-0245">EGF-like domain</keyword>
<sequence length="518" mass="56458">MKPWILEVCLLIAYMQLISGSEPHKNVRLVGGFNKYEGRVEVFWNDTWGTICDDQWDRRDAWVICKELGFGSPLQIASTAHFGSGPGPILLDNLECKGTEPTILNCSHSGIGVHDCTHFEDAGVACSPPVLCLTYPCNQGICVDSGDTFHCICIPGFTGKLCDQEVNCTLPDQAPLGAHFVSPHTSYSFNEVVRVACTDGPWSTSWTCNHNGQWNSHYIPCASLSAAYRSAATHSYTIIGIGSALVVIGVAVFIFAIFILIRRKRQRGVESLYEISNLARLDSVQSAYLTMTGGNSPMPSPRRTSSVLSTDPLIKASRANMALPPTPADLVRSPLSAPSLSVPISDGNHETETRTERQIDKEIDKRIATQSEKQIATPNEKPSTKPSEKPSTKTTVTRSSSNVAAQKPPVAPARPKKNNEQRSKPLFKFPPPPPIPLTPAPNKTSRADGTIPAANGGMMHNDKSKLLSKQKSLEDETSLMVCADDRNSMRSHFNDEHGNDYGTKDNLNKPVQSPYASI</sequence>
<dbReference type="InterPro" id="IPR036772">
    <property type="entry name" value="SRCR-like_dom_sf"/>
</dbReference>
<dbReference type="CDD" id="cd00054">
    <property type="entry name" value="EGF_CA"/>
    <property type="match status" value="1"/>
</dbReference>
<feature type="compositionally biased region" description="Polar residues" evidence="8">
    <location>
        <begin position="509"/>
        <end position="518"/>
    </location>
</feature>
<evidence type="ECO:0000256" key="9">
    <source>
        <dbReference type="SAM" id="Phobius"/>
    </source>
</evidence>
<feature type="signal peptide" evidence="10">
    <location>
        <begin position="1"/>
        <end position="20"/>
    </location>
</feature>
<keyword evidence="2" id="KW-0677">Repeat</keyword>
<feature type="region of interest" description="Disordered" evidence="8">
    <location>
        <begin position="324"/>
        <end position="461"/>
    </location>
</feature>
<feature type="compositionally biased region" description="Pro residues" evidence="8">
    <location>
        <begin position="428"/>
        <end position="439"/>
    </location>
</feature>
<keyword evidence="7" id="KW-0768">Sushi</keyword>
<dbReference type="SUPFAM" id="SSF56487">
    <property type="entry name" value="SRCR-like"/>
    <property type="match status" value="1"/>
</dbReference>
<accession>A0A7M7T080</accession>
<evidence type="ECO:0000256" key="3">
    <source>
        <dbReference type="ARBA" id="ARBA00023157"/>
    </source>
</evidence>
<feature type="disulfide bond" evidence="5">
    <location>
        <begin position="153"/>
        <end position="162"/>
    </location>
</feature>
<protein>
    <submittedName>
        <fullName evidence="14">Uncharacterized protein</fullName>
    </submittedName>
</protein>
<evidence type="ECO:0000256" key="1">
    <source>
        <dbReference type="ARBA" id="ARBA00022729"/>
    </source>
</evidence>
<evidence type="ECO:0000256" key="5">
    <source>
        <dbReference type="PROSITE-ProRule" id="PRU00076"/>
    </source>
</evidence>
<evidence type="ECO:0000256" key="8">
    <source>
        <dbReference type="SAM" id="MobiDB-lite"/>
    </source>
</evidence>
<keyword evidence="1 10" id="KW-0732">Signal</keyword>
<dbReference type="Proteomes" id="UP000007110">
    <property type="component" value="Unassembled WGS sequence"/>
</dbReference>
<keyword evidence="9" id="KW-0472">Membrane</keyword>
<dbReference type="RefSeq" id="XP_030844324.1">
    <property type="nucleotide sequence ID" value="XM_030988464.1"/>
</dbReference>
<evidence type="ECO:0000259" key="11">
    <source>
        <dbReference type="PROSITE" id="PS50026"/>
    </source>
</evidence>
<dbReference type="PRINTS" id="PR00258">
    <property type="entry name" value="SPERACTRCPTR"/>
</dbReference>
<feature type="domain" description="Sushi" evidence="13">
    <location>
        <begin position="166"/>
        <end position="223"/>
    </location>
</feature>
<dbReference type="Gene3D" id="2.10.25.10">
    <property type="entry name" value="Laminin"/>
    <property type="match status" value="1"/>
</dbReference>
<dbReference type="SUPFAM" id="SSF57535">
    <property type="entry name" value="Complement control module/SCR domain"/>
    <property type="match status" value="1"/>
</dbReference>
<evidence type="ECO:0000313" key="15">
    <source>
        <dbReference type="Proteomes" id="UP000007110"/>
    </source>
</evidence>
<keyword evidence="9" id="KW-0812">Transmembrane</keyword>
<dbReference type="AlphaFoldDB" id="A0A7M7T080"/>
<keyword evidence="9" id="KW-1133">Transmembrane helix</keyword>
<feature type="disulfide bond" evidence="6">
    <location>
        <begin position="65"/>
        <end position="126"/>
    </location>
</feature>
<feature type="chain" id="PRO_5029772639" evidence="10">
    <location>
        <begin position="21"/>
        <end position="518"/>
    </location>
</feature>
<dbReference type="PANTHER" id="PTHR48071">
    <property type="entry name" value="SRCR DOMAIN-CONTAINING PROTEIN"/>
    <property type="match status" value="1"/>
</dbReference>